<keyword evidence="2" id="KW-1185">Reference proteome</keyword>
<sequence>MNVSLSQPNISVSAPEGELVLGPHGPEVRWGQSFSIVCSTKPQYQGGSFHLIFDSSDMDGVVSPYGICTSLCDLWGNTWPDAPCDSPVLSVAVEEKEDSAYIYVINDEYWPMTSFEVLKSAEPVKTEQRPSQLEEEVEFAS</sequence>
<proteinExistence type="predicted"/>
<reference evidence="1" key="1">
    <citation type="submission" date="2020-10" db="EMBL/GenBank/DDBJ databases">
        <title>Chromosome-scale genome assembly of the Allis shad, Alosa alosa.</title>
        <authorList>
            <person name="Margot Z."/>
            <person name="Christophe K."/>
            <person name="Cabau C."/>
            <person name="Louis A."/>
            <person name="Berthelot C."/>
            <person name="Parey E."/>
            <person name="Roest Crollius H."/>
            <person name="Montfort J."/>
            <person name="Robinson-Rechavi M."/>
            <person name="Bucao C."/>
            <person name="Bouchez O."/>
            <person name="Gislard M."/>
            <person name="Lluch J."/>
            <person name="Milhes M."/>
            <person name="Lampietro C."/>
            <person name="Lopez Roques C."/>
            <person name="Donnadieu C."/>
            <person name="Braasch I."/>
            <person name="Desvignes T."/>
            <person name="Postlethwait J."/>
            <person name="Bobe J."/>
            <person name="Guiguen Y."/>
        </authorList>
    </citation>
    <scope>NUCLEOTIDE SEQUENCE</scope>
    <source>
        <strain evidence="1">M-15738</strain>
        <tissue evidence="1">Blood</tissue>
    </source>
</reference>
<gene>
    <name evidence="1" type="ORF">AALO_G00086370</name>
</gene>
<protein>
    <submittedName>
        <fullName evidence="1">Uncharacterized protein</fullName>
    </submittedName>
</protein>
<evidence type="ECO:0000313" key="2">
    <source>
        <dbReference type="Proteomes" id="UP000823561"/>
    </source>
</evidence>
<evidence type="ECO:0000313" key="1">
    <source>
        <dbReference type="EMBL" id="KAG5280218.1"/>
    </source>
</evidence>
<name>A0AAV6GYK8_9TELE</name>
<dbReference type="EMBL" id="JADWDJ010000006">
    <property type="protein sequence ID" value="KAG5280218.1"/>
    <property type="molecule type" value="Genomic_DNA"/>
</dbReference>
<accession>A0AAV6GYK8</accession>
<comment type="caution">
    <text evidence="1">The sequence shown here is derived from an EMBL/GenBank/DDBJ whole genome shotgun (WGS) entry which is preliminary data.</text>
</comment>
<dbReference type="Proteomes" id="UP000823561">
    <property type="component" value="Chromosome 6"/>
</dbReference>
<dbReference type="AlphaFoldDB" id="A0AAV6GYK8"/>
<organism evidence="1 2">
    <name type="scientific">Alosa alosa</name>
    <name type="common">allis shad</name>
    <dbReference type="NCBI Taxonomy" id="278164"/>
    <lineage>
        <taxon>Eukaryota</taxon>
        <taxon>Metazoa</taxon>
        <taxon>Chordata</taxon>
        <taxon>Craniata</taxon>
        <taxon>Vertebrata</taxon>
        <taxon>Euteleostomi</taxon>
        <taxon>Actinopterygii</taxon>
        <taxon>Neopterygii</taxon>
        <taxon>Teleostei</taxon>
        <taxon>Clupei</taxon>
        <taxon>Clupeiformes</taxon>
        <taxon>Clupeoidei</taxon>
        <taxon>Clupeidae</taxon>
        <taxon>Alosa</taxon>
    </lineage>
</organism>